<feature type="chain" id="PRO_5018134922" evidence="2">
    <location>
        <begin position="16"/>
        <end position="140"/>
    </location>
</feature>
<protein>
    <submittedName>
        <fullName evidence="3">Uncharacterized protein</fullName>
    </submittedName>
</protein>
<feature type="compositionally biased region" description="Low complexity" evidence="1">
    <location>
        <begin position="40"/>
        <end position="59"/>
    </location>
</feature>
<organism evidence="3 4">
    <name type="scientific">Panicum miliaceum</name>
    <name type="common">Proso millet</name>
    <name type="synonym">Broomcorn millet</name>
    <dbReference type="NCBI Taxonomy" id="4540"/>
    <lineage>
        <taxon>Eukaryota</taxon>
        <taxon>Viridiplantae</taxon>
        <taxon>Streptophyta</taxon>
        <taxon>Embryophyta</taxon>
        <taxon>Tracheophyta</taxon>
        <taxon>Spermatophyta</taxon>
        <taxon>Magnoliopsida</taxon>
        <taxon>Liliopsida</taxon>
        <taxon>Poales</taxon>
        <taxon>Poaceae</taxon>
        <taxon>PACMAD clade</taxon>
        <taxon>Panicoideae</taxon>
        <taxon>Panicodae</taxon>
        <taxon>Paniceae</taxon>
        <taxon>Panicinae</taxon>
        <taxon>Panicum</taxon>
        <taxon>Panicum sect. Panicum</taxon>
    </lineage>
</organism>
<proteinExistence type="predicted"/>
<evidence type="ECO:0000313" key="3">
    <source>
        <dbReference type="EMBL" id="RLN35136.1"/>
    </source>
</evidence>
<dbReference type="STRING" id="4540.A0A3L6TE88"/>
<evidence type="ECO:0000256" key="2">
    <source>
        <dbReference type="SAM" id="SignalP"/>
    </source>
</evidence>
<comment type="caution">
    <text evidence="3">The sequence shown here is derived from an EMBL/GenBank/DDBJ whole genome shotgun (WGS) entry which is preliminary data.</text>
</comment>
<keyword evidence="2" id="KW-0732">Signal</keyword>
<name>A0A3L6TE88_PANMI</name>
<feature type="signal peptide" evidence="2">
    <location>
        <begin position="1"/>
        <end position="15"/>
    </location>
</feature>
<evidence type="ECO:0000313" key="4">
    <source>
        <dbReference type="Proteomes" id="UP000275267"/>
    </source>
</evidence>
<dbReference type="AlphaFoldDB" id="A0A3L6TE88"/>
<sequence>MALLPLLLLAKPSSSMLLSCLTSPSSRSWRKATPSRSWTSPASSAAGDSPPSRSSPPRAEPAFVRAALAKGGAGDAAVIELPFPDGGAGAEGRIEGVASASSFSAFAEATTMLRPGFEEALSLPCARAPASLLVADGFLY</sequence>
<accession>A0A3L6TE88</accession>
<dbReference type="Proteomes" id="UP000275267">
    <property type="component" value="Unassembled WGS sequence"/>
</dbReference>
<reference evidence="4" key="1">
    <citation type="journal article" date="2019" name="Nat. Commun.">
        <title>The genome of broomcorn millet.</title>
        <authorList>
            <person name="Zou C."/>
            <person name="Miki D."/>
            <person name="Li D."/>
            <person name="Tang Q."/>
            <person name="Xiao L."/>
            <person name="Rajput S."/>
            <person name="Deng P."/>
            <person name="Jia W."/>
            <person name="Huang R."/>
            <person name="Zhang M."/>
            <person name="Sun Y."/>
            <person name="Hu J."/>
            <person name="Fu X."/>
            <person name="Schnable P.S."/>
            <person name="Li F."/>
            <person name="Zhang H."/>
            <person name="Feng B."/>
            <person name="Zhu X."/>
            <person name="Liu R."/>
            <person name="Schnable J.C."/>
            <person name="Zhu J.-K."/>
            <person name="Zhang H."/>
        </authorList>
    </citation>
    <scope>NUCLEOTIDE SEQUENCE [LARGE SCALE GENOMIC DNA]</scope>
</reference>
<gene>
    <name evidence="3" type="ORF">C2845_PM03G33540</name>
</gene>
<dbReference type="EMBL" id="PQIB02000002">
    <property type="protein sequence ID" value="RLN35136.1"/>
    <property type="molecule type" value="Genomic_DNA"/>
</dbReference>
<feature type="region of interest" description="Disordered" evidence="1">
    <location>
        <begin position="23"/>
        <end position="59"/>
    </location>
</feature>
<keyword evidence="4" id="KW-1185">Reference proteome</keyword>
<evidence type="ECO:0000256" key="1">
    <source>
        <dbReference type="SAM" id="MobiDB-lite"/>
    </source>
</evidence>